<protein>
    <submittedName>
        <fullName evidence="4">Zf-HC2 domain-containing protein</fullName>
    </submittedName>
</protein>
<evidence type="ECO:0000313" key="5">
    <source>
        <dbReference type="Proteomes" id="UP001501218"/>
    </source>
</evidence>
<evidence type="ECO:0000256" key="1">
    <source>
        <dbReference type="SAM" id="MobiDB-lite"/>
    </source>
</evidence>
<sequence>MNVDCEDYREALSARLDGEASPVAEERLEAHLAECAGCRSWQQRAIALNRTLRVRPAQPTPDLTAAVLRAAPARTGRGWRRIALAVVGGCQLVLGFAQLAGVGQDNLVAMAGHLFNESTAWNLAIGLGLLWTAWRPGAAAGTVPVLSAFVLVLTGFCVHDLVLGTATAGRVATHGLLVAGLIALVLVQRDQRPPRRTGSGTPEEPADPAGTASPSPQVRPGDLGPTAYRRTG</sequence>
<feature type="region of interest" description="Disordered" evidence="1">
    <location>
        <begin position="192"/>
        <end position="232"/>
    </location>
</feature>
<proteinExistence type="predicted"/>
<evidence type="ECO:0000256" key="2">
    <source>
        <dbReference type="SAM" id="Phobius"/>
    </source>
</evidence>
<dbReference type="EMBL" id="BAAARA010000013">
    <property type="protein sequence ID" value="GAA2355237.1"/>
    <property type="molecule type" value="Genomic_DNA"/>
</dbReference>
<dbReference type="Pfam" id="PF13490">
    <property type="entry name" value="zf-HC2"/>
    <property type="match status" value="1"/>
</dbReference>
<keyword evidence="2" id="KW-1133">Transmembrane helix</keyword>
<keyword evidence="2" id="KW-0472">Membrane</keyword>
<organism evidence="4 5">
    <name type="scientific">Saccharopolyspora halophila</name>
    <dbReference type="NCBI Taxonomy" id="405551"/>
    <lineage>
        <taxon>Bacteria</taxon>
        <taxon>Bacillati</taxon>
        <taxon>Actinomycetota</taxon>
        <taxon>Actinomycetes</taxon>
        <taxon>Pseudonocardiales</taxon>
        <taxon>Pseudonocardiaceae</taxon>
        <taxon>Saccharopolyspora</taxon>
    </lineage>
</organism>
<evidence type="ECO:0000313" key="4">
    <source>
        <dbReference type="EMBL" id="GAA2355237.1"/>
    </source>
</evidence>
<feature type="transmembrane region" description="Helical" evidence="2">
    <location>
        <begin position="168"/>
        <end position="187"/>
    </location>
</feature>
<feature type="domain" description="Putative zinc-finger" evidence="3">
    <location>
        <begin position="5"/>
        <end position="39"/>
    </location>
</feature>
<gene>
    <name evidence="4" type="ORF">GCM10009854_36720</name>
</gene>
<dbReference type="InterPro" id="IPR027383">
    <property type="entry name" value="Znf_put"/>
</dbReference>
<reference evidence="5" key="1">
    <citation type="journal article" date="2019" name="Int. J. Syst. Evol. Microbiol.">
        <title>The Global Catalogue of Microorganisms (GCM) 10K type strain sequencing project: providing services to taxonomists for standard genome sequencing and annotation.</title>
        <authorList>
            <consortium name="The Broad Institute Genomics Platform"/>
            <consortium name="The Broad Institute Genome Sequencing Center for Infectious Disease"/>
            <person name="Wu L."/>
            <person name="Ma J."/>
        </authorList>
    </citation>
    <scope>NUCLEOTIDE SEQUENCE [LARGE SCALE GENOMIC DNA]</scope>
    <source>
        <strain evidence="5">JCM 16221</strain>
    </source>
</reference>
<keyword evidence="2" id="KW-0812">Transmembrane</keyword>
<name>A0ABP5TP26_9PSEU</name>
<accession>A0ABP5TP26</accession>
<comment type="caution">
    <text evidence="4">The sequence shown here is derived from an EMBL/GenBank/DDBJ whole genome shotgun (WGS) entry which is preliminary data.</text>
</comment>
<feature type="transmembrane region" description="Helical" evidence="2">
    <location>
        <begin position="107"/>
        <end position="131"/>
    </location>
</feature>
<keyword evidence="5" id="KW-1185">Reference proteome</keyword>
<dbReference type="Proteomes" id="UP001501218">
    <property type="component" value="Unassembled WGS sequence"/>
</dbReference>
<feature type="transmembrane region" description="Helical" evidence="2">
    <location>
        <begin position="82"/>
        <end position="101"/>
    </location>
</feature>
<evidence type="ECO:0000259" key="3">
    <source>
        <dbReference type="Pfam" id="PF13490"/>
    </source>
</evidence>
<feature type="transmembrane region" description="Helical" evidence="2">
    <location>
        <begin position="143"/>
        <end position="162"/>
    </location>
</feature>